<keyword evidence="2" id="KW-0472">Membrane</keyword>
<keyword evidence="2" id="KW-0812">Transmembrane</keyword>
<evidence type="ECO:0000313" key="5">
    <source>
        <dbReference type="Proteomes" id="UP000219612"/>
    </source>
</evidence>
<keyword evidence="2" id="KW-1133">Transmembrane helix</keyword>
<feature type="transmembrane region" description="Helical" evidence="2">
    <location>
        <begin position="428"/>
        <end position="446"/>
    </location>
</feature>
<dbReference type="GO" id="GO:0004177">
    <property type="term" value="F:aminopeptidase activity"/>
    <property type="evidence" value="ECO:0007669"/>
    <property type="project" value="UniProtKB-KW"/>
</dbReference>
<dbReference type="Proteomes" id="UP000219612">
    <property type="component" value="Unassembled WGS sequence"/>
</dbReference>
<feature type="transmembrane region" description="Helical" evidence="2">
    <location>
        <begin position="377"/>
        <end position="394"/>
    </location>
</feature>
<accession>A0A285I4B0</accession>
<reference evidence="4 5" key="1">
    <citation type="submission" date="2017-09" db="EMBL/GenBank/DDBJ databases">
        <authorList>
            <person name="Ehlers B."/>
            <person name="Leendertz F.H."/>
        </authorList>
    </citation>
    <scope>NUCLEOTIDE SEQUENCE [LARGE SCALE GENOMIC DNA]</scope>
    <source>
        <strain evidence="4 5">CGMCC 4.6857</strain>
    </source>
</reference>
<feature type="transmembrane region" description="Helical" evidence="2">
    <location>
        <begin position="347"/>
        <end position="365"/>
    </location>
</feature>
<keyword evidence="5" id="KW-1185">Reference proteome</keyword>
<feature type="transmembrane region" description="Helical" evidence="2">
    <location>
        <begin position="401"/>
        <end position="422"/>
    </location>
</feature>
<feature type="transmembrane region" description="Helical" evidence="2">
    <location>
        <begin position="453"/>
        <end position="473"/>
    </location>
</feature>
<keyword evidence="4" id="KW-0031">Aminopeptidase</keyword>
<organism evidence="4 5">
    <name type="scientific">Paractinoplanes atraurantiacus</name>
    <dbReference type="NCBI Taxonomy" id="1036182"/>
    <lineage>
        <taxon>Bacteria</taxon>
        <taxon>Bacillati</taxon>
        <taxon>Actinomycetota</taxon>
        <taxon>Actinomycetes</taxon>
        <taxon>Micromonosporales</taxon>
        <taxon>Micromonosporaceae</taxon>
        <taxon>Paractinoplanes</taxon>
    </lineage>
</organism>
<dbReference type="InterPro" id="IPR029058">
    <property type="entry name" value="AB_hydrolase_fold"/>
</dbReference>
<evidence type="ECO:0000259" key="3">
    <source>
        <dbReference type="Pfam" id="PF12146"/>
    </source>
</evidence>
<dbReference type="Pfam" id="PF12146">
    <property type="entry name" value="Hydrolase_4"/>
    <property type="match status" value="1"/>
</dbReference>
<gene>
    <name evidence="4" type="ORF">SAMN05421748_106341</name>
</gene>
<sequence>MGARSIPSLVLFGVRVLVVALIAAVLGAAGLGLVASAGGEATPRRVVADGVPLYEVHPAGLKPGERRPGVVVAHGYAGSAKLMMPFGDTLAGRGYVVVLLDFAGHGANPKARTGSADLQRELDAAMAHLRSLRDVDNARVSLVGHSMGASAVTEYAAAHPEVVATVAISLPSVPEGHPKNLLMLVGQAEFPGFKATATEAAARIADSRAVTIPGVEHISILYAPRTHQETIDWLDQRFGGPVTQEAIPSPLRRPAGAGLLFAGLLVGLYPLARLLFRGRATIERFRWVLLVPVAGAAIVAALVAAVLPTSWFPLDSGDYAVAFTFLFGGLLLLVQRGRPGPWGRVPAAVALVAYAAVTIVVPLQLGFTNMWPAGARWWILPVVWAGFALLSYAAERLSRGSMLGILAVAAATVVALTAAAVLGLTNGFLLLVVPLLAVLLVLQAGWSTLLNRLAAPAWAIALAGSLLVAWPIAATLPITA</sequence>
<feature type="transmembrane region" description="Helical" evidence="2">
    <location>
        <begin position="12"/>
        <end position="35"/>
    </location>
</feature>
<feature type="transmembrane region" description="Helical" evidence="2">
    <location>
        <begin position="255"/>
        <end position="275"/>
    </location>
</feature>
<name>A0A285I4B0_9ACTN</name>
<dbReference type="InterPro" id="IPR022742">
    <property type="entry name" value="Hydrolase_4"/>
</dbReference>
<dbReference type="Gene3D" id="3.40.50.1820">
    <property type="entry name" value="alpha/beta hydrolase"/>
    <property type="match status" value="1"/>
</dbReference>
<evidence type="ECO:0000313" key="4">
    <source>
        <dbReference type="EMBL" id="SNY42852.1"/>
    </source>
</evidence>
<protein>
    <submittedName>
        <fullName evidence="4">Serine aminopeptidase, S33</fullName>
    </submittedName>
</protein>
<feature type="transmembrane region" description="Helical" evidence="2">
    <location>
        <begin position="287"/>
        <end position="307"/>
    </location>
</feature>
<feature type="transmembrane region" description="Helical" evidence="2">
    <location>
        <begin position="319"/>
        <end position="335"/>
    </location>
</feature>
<evidence type="ECO:0000256" key="2">
    <source>
        <dbReference type="SAM" id="Phobius"/>
    </source>
</evidence>
<feature type="domain" description="Serine aminopeptidase S33" evidence="3">
    <location>
        <begin position="66"/>
        <end position="177"/>
    </location>
</feature>
<keyword evidence="4" id="KW-0378">Hydrolase</keyword>
<keyword evidence="4" id="KW-0645">Protease</keyword>
<dbReference type="PANTHER" id="PTHR22946">
    <property type="entry name" value="DIENELACTONE HYDROLASE DOMAIN-CONTAINING PROTEIN-RELATED"/>
    <property type="match status" value="1"/>
</dbReference>
<dbReference type="EMBL" id="OBDY01000006">
    <property type="protein sequence ID" value="SNY42852.1"/>
    <property type="molecule type" value="Genomic_DNA"/>
</dbReference>
<dbReference type="SUPFAM" id="SSF53474">
    <property type="entry name" value="alpha/beta-Hydrolases"/>
    <property type="match status" value="1"/>
</dbReference>
<dbReference type="InterPro" id="IPR050261">
    <property type="entry name" value="FrsA_esterase"/>
</dbReference>
<dbReference type="AlphaFoldDB" id="A0A285I4B0"/>
<evidence type="ECO:0000256" key="1">
    <source>
        <dbReference type="ARBA" id="ARBA00008645"/>
    </source>
</evidence>
<comment type="similarity">
    <text evidence="1">Belongs to the AB hydrolase superfamily.</text>
</comment>
<proteinExistence type="inferred from homology"/>